<gene>
    <name evidence="2" type="ORF">BaRGS_00020915</name>
</gene>
<evidence type="ECO:0000313" key="2">
    <source>
        <dbReference type="EMBL" id="KAK7487868.1"/>
    </source>
</evidence>
<name>A0ABD0KKW3_9CAEN</name>
<evidence type="ECO:0000256" key="1">
    <source>
        <dbReference type="SAM" id="MobiDB-lite"/>
    </source>
</evidence>
<feature type="region of interest" description="Disordered" evidence="1">
    <location>
        <begin position="147"/>
        <end position="168"/>
    </location>
</feature>
<accession>A0ABD0KKW3</accession>
<reference evidence="2 3" key="1">
    <citation type="journal article" date="2023" name="Sci. Data">
        <title>Genome assembly of the Korean intertidal mud-creeper Batillaria attramentaria.</title>
        <authorList>
            <person name="Patra A.K."/>
            <person name="Ho P.T."/>
            <person name="Jun S."/>
            <person name="Lee S.J."/>
            <person name="Kim Y."/>
            <person name="Won Y.J."/>
        </authorList>
    </citation>
    <scope>NUCLEOTIDE SEQUENCE [LARGE SCALE GENOMIC DNA]</scope>
    <source>
        <strain evidence="2">Wonlab-2016</strain>
    </source>
</reference>
<dbReference type="AlphaFoldDB" id="A0ABD0KKW3"/>
<comment type="caution">
    <text evidence="2">The sequence shown here is derived from an EMBL/GenBank/DDBJ whole genome shotgun (WGS) entry which is preliminary data.</text>
</comment>
<organism evidence="2 3">
    <name type="scientific">Batillaria attramentaria</name>
    <dbReference type="NCBI Taxonomy" id="370345"/>
    <lineage>
        <taxon>Eukaryota</taxon>
        <taxon>Metazoa</taxon>
        <taxon>Spiralia</taxon>
        <taxon>Lophotrochozoa</taxon>
        <taxon>Mollusca</taxon>
        <taxon>Gastropoda</taxon>
        <taxon>Caenogastropoda</taxon>
        <taxon>Sorbeoconcha</taxon>
        <taxon>Cerithioidea</taxon>
        <taxon>Batillariidae</taxon>
        <taxon>Batillaria</taxon>
    </lineage>
</organism>
<dbReference type="EMBL" id="JACVVK020000158">
    <property type="protein sequence ID" value="KAK7487868.1"/>
    <property type="molecule type" value="Genomic_DNA"/>
</dbReference>
<dbReference type="Proteomes" id="UP001519460">
    <property type="component" value="Unassembled WGS sequence"/>
</dbReference>
<sequence>MFGPEERHDLTSGRSVRFELAARLLLPFWLSDLGFVVVNFAGRAPLNALRCGSFRLRLEDNYDVRISTKQRVCLPSDVAGYLETVAHATLSSKAMDAIPLETVFIAYTSPVRSISVGRSSSCNTCSGPGRASLDDLSLIKRSRRQRCERSTQKSHQQQEAPWTPQLLC</sequence>
<evidence type="ECO:0000313" key="3">
    <source>
        <dbReference type="Proteomes" id="UP001519460"/>
    </source>
</evidence>
<protein>
    <submittedName>
        <fullName evidence="2">Uncharacterized protein</fullName>
    </submittedName>
</protein>
<keyword evidence="3" id="KW-1185">Reference proteome</keyword>
<proteinExistence type="predicted"/>